<dbReference type="Pfam" id="PF02205">
    <property type="entry name" value="WH2"/>
    <property type="match status" value="1"/>
</dbReference>
<dbReference type="OMA" id="PVIESKC"/>
<feature type="compositionally biased region" description="Pro residues" evidence="1">
    <location>
        <begin position="1"/>
        <end position="16"/>
    </location>
</feature>
<organism evidence="3">
    <name type="scientific">Amphimedon queenslandica</name>
    <name type="common">Sponge</name>
    <dbReference type="NCBI Taxonomy" id="400682"/>
    <lineage>
        <taxon>Eukaryota</taxon>
        <taxon>Metazoa</taxon>
        <taxon>Porifera</taxon>
        <taxon>Demospongiae</taxon>
        <taxon>Heteroscleromorpha</taxon>
        <taxon>Haplosclerida</taxon>
        <taxon>Niphatidae</taxon>
        <taxon>Amphimedon</taxon>
    </lineage>
</organism>
<proteinExistence type="predicted"/>
<feature type="domain" description="WH2" evidence="2">
    <location>
        <begin position="34"/>
        <end position="51"/>
    </location>
</feature>
<dbReference type="CDD" id="cd22064">
    <property type="entry name" value="WH2_WAS_WASL"/>
    <property type="match status" value="1"/>
</dbReference>
<protein>
    <recommendedName>
        <fullName evidence="2">WH2 domain-containing protein</fullName>
    </recommendedName>
</protein>
<dbReference type="InterPro" id="IPR003124">
    <property type="entry name" value="WH2_dom"/>
</dbReference>
<dbReference type="PROSITE" id="PS51082">
    <property type="entry name" value="WH2"/>
    <property type="match status" value="1"/>
</dbReference>
<evidence type="ECO:0000313" key="3">
    <source>
        <dbReference type="EnsemblMetazoa" id="Aqu2.1.05481_001"/>
    </source>
</evidence>
<dbReference type="InParanoid" id="A0A1X7STR3"/>
<evidence type="ECO:0000259" key="2">
    <source>
        <dbReference type="PROSITE" id="PS51082"/>
    </source>
</evidence>
<dbReference type="STRING" id="400682.A0A1X7STR3"/>
<feature type="region of interest" description="Disordered" evidence="1">
    <location>
        <begin position="1"/>
        <end position="63"/>
    </location>
</feature>
<dbReference type="AlphaFoldDB" id="A0A1X7STR3"/>
<sequence length="63" mass="6780">MPPPPPPPPPAPPPPTLAQANTEKPKLNKKQEKDRGALLGDIHKGMKLKKTVTNDRSGPVIDQ</sequence>
<dbReference type="SMART" id="SM00246">
    <property type="entry name" value="WH2"/>
    <property type="match status" value="1"/>
</dbReference>
<feature type="compositionally biased region" description="Basic and acidic residues" evidence="1">
    <location>
        <begin position="23"/>
        <end position="44"/>
    </location>
</feature>
<dbReference type="EnsemblMetazoa" id="Aqu2.1.05481_001">
    <property type="protein sequence ID" value="Aqu2.1.05481_001"/>
    <property type="gene ID" value="Aqu2.1.05481"/>
</dbReference>
<accession>A0A1X7STR3</accession>
<reference evidence="3" key="1">
    <citation type="submission" date="2017-05" db="UniProtKB">
        <authorList>
            <consortium name="EnsemblMetazoa"/>
        </authorList>
    </citation>
    <scope>IDENTIFICATION</scope>
</reference>
<evidence type="ECO:0000256" key="1">
    <source>
        <dbReference type="SAM" id="MobiDB-lite"/>
    </source>
</evidence>
<name>A0A1X7STR3_AMPQE</name>
<dbReference type="eggNOG" id="KOG4462">
    <property type="taxonomic scope" value="Eukaryota"/>
</dbReference>
<dbReference type="GO" id="GO:0003779">
    <property type="term" value="F:actin binding"/>
    <property type="evidence" value="ECO:0007669"/>
    <property type="project" value="InterPro"/>
</dbReference>